<dbReference type="PANTHER" id="PTHR10381">
    <property type="entry name" value="ATP-DEPENDENT CLP PROTEASE PROTEOLYTIC SUBUNIT"/>
    <property type="match status" value="1"/>
</dbReference>
<name>A0ABP1FPY3_9CHLO</name>
<keyword evidence="9" id="KW-1185">Reference proteome</keyword>
<keyword evidence="4" id="KW-0720">Serine protease</keyword>
<proteinExistence type="inferred from homology"/>
<dbReference type="InterPro" id="IPR029045">
    <property type="entry name" value="ClpP/crotonase-like_dom_sf"/>
</dbReference>
<dbReference type="Pfam" id="PF00574">
    <property type="entry name" value="CLP_protease"/>
    <property type="match status" value="1"/>
</dbReference>
<evidence type="ECO:0000256" key="1">
    <source>
        <dbReference type="ARBA" id="ARBA00007039"/>
    </source>
</evidence>
<evidence type="ECO:0000256" key="6">
    <source>
        <dbReference type="PROSITE-ProRule" id="PRU10086"/>
    </source>
</evidence>
<evidence type="ECO:0000256" key="5">
    <source>
        <dbReference type="ARBA" id="ARBA00034021"/>
    </source>
</evidence>
<dbReference type="Gene3D" id="3.90.226.10">
    <property type="entry name" value="2-enoyl-CoA Hydratase, Chain A, domain 1"/>
    <property type="match status" value="1"/>
</dbReference>
<dbReference type="HAMAP" id="MF_00444">
    <property type="entry name" value="ClpP"/>
    <property type="match status" value="1"/>
</dbReference>
<comment type="catalytic activity">
    <reaction evidence="5 6">
        <text>Hydrolysis of proteins to small peptides in the presence of ATP and magnesium. alpha-casein is the usual test substrate. In the absence of ATP, only oligopeptides shorter than five residues are hydrolyzed (such as succinyl-Leu-Tyr-|-NHMec, and Leu-Tyr-Leu-|-Tyr-Trp, in which cleavage of the -Tyr-|-Leu- and -Tyr-|-Trp bonds also occurs).</text>
        <dbReference type="EC" id="3.4.21.92"/>
    </reaction>
</comment>
<protein>
    <recommendedName>
        <fullName evidence="7">ATP-dependent Clp protease proteolytic subunit</fullName>
    </recommendedName>
</protein>
<evidence type="ECO:0000313" key="9">
    <source>
        <dbReference type="Proteomes" id="UP001497392"/>
    </source>
</evidence>
<evidence type="ECO:0000256" key="4">
    <source>
        <dbReference type="ARBA" id="ARBA00022825"/>
    </source>
</evidence>
<evidence type="ECO:0000256" key="3">
    <source>
        <dbReference type="ARBA" id="ARBA00022801"/>
    </source>
</evidence>
<dbReference type="Proteomes" id="UP001497392">
    <property type="component" value="Unassembled WGS sequence"/>
</dbReference>
<evidence type="ECO:0000256" key="7">
    <source>
        <dbReference type="RuleBase" id="RU003567"/>
    </source>
</evidence>
<dbReference type="SUPFAM" id="SSF52096">
    <property type="entry name" value="ClpP/crotonase"/>
    <property type="match status" value="1"/>
</dbReference>
<accession>A0ABP1FPY3</accession>
<keyword evidence="2" id="KW-0645">Protease</keyword>
<evidence type="ECO:0000256" key="2">
    <source>
        <dbReference type="ARBA" id="ARBA00022670"/>
    </source>
</evidence>
<reference evidence="8 9" key="1">
    <citation type="submission" date="2024-06" db="EMBL/GenBank/DDBJ databases">
        <authorList>
            <person name="Kraege A."/>
            <person name="Thomma B."/>
        </authorList>
    </citation>
    <scope>NUCLEOTIDE SEQUENCE [LARGE SCALE GENOMIC DNA]</scope>
</reference>
<gene>
    <name evidence="8" type="primary">g3370</name>
    <name evidence="8" type="ORF">VP750_LOCUS2878</name>
</gene>
<dbReference type="PANTHER" id="PTHR10381:SF11">
    <property type="entry name" value="ATP-DEPENDENT CLP PROTEASE PROTEOLYTIC SUBUNIT, MITOCHONDRIAL"/>
    <property type="match status" value="1"/>
</dbReference>
<dbReference type="CDD" id="cd07017">
    <property type="entry name" value="S14_ClpP_2"/>
    <property type="match status" value="1"/>
</dbReference>
<dbReference type="PROSITE" id="PS00382">
    <property type="entry name" value="CLP_PROTEASE_HIS"/>
    <property type="match status" value="1"/>
</dbReference>
<dbReference type="InterPro" id="IPR033135">
    <property type="entry name" value="ClpP_His_AS"/>
</dbReference>
<dbReference type="PRINTS" id="PR00127">
    <property type="entry name" value="CLPPROTEASEP"/>
</dbReference>
<dbReference type="EMBL" id="CAXHTA020000005">
    <property type="protein sequence ID" value="CAL5221219.1"/>
    <property type="molecule type" value="Genomic_DNA"/>
</dbReference>
<keyword evidence="3" id="KW-0378">Hydrolase</keyword>
<organism evidence="8 9">
    <name type="scientific">Coccomyxa viridis</name>
    <dbReference type="NCBI Taxonomy" id="1274662"/>
    <lineage>
        <taxon>Eukaryota</taxon>
        <taxon>Viridiplantae</taxon>
        <taxon>Chlorophyta</taxon>
        <taxon>core chlorophytes</taxon>
        <taxon>Trebouxiophyceae</taxon>
        <taxon>Trebouxiophyceae incertae sedis</taxon>
        <taxon>Coccomyxaceae</taxon>
        <taxon>Coccomyxa</taxon>
    </lineage>
</organism>
<dbReference type="InterPro" id="IPR001907">
    <property type="entry name" value="ClpP"/>
</dbReference>
<comment type="similarity">
    <text evidence="1 7">Belongs to the peptidase S14 family.</text>
</comment>
<feature type="active site" evidence="6">
    <location>
        <position position="167"/>
    </location>
</feature>
<dbReference type="InterPro" id="IPR023562">
    <property type="entry name" value="ClpP/TepA"/>
</dbReference>
<comment type="caution">
    <text evidence="8">The sequence shown here is derived from an EMBL/GenBank/DDBJ whole genome shotgun (WGS) entry which is preliminary data.</text>
</comment>
<evidence type="ECO:0000313" key="8">
    <source>
        <dbReference type="EMBL" id="CAL5221219.1"/>
    </source>
</evidence>
<sequence>MPSTSSPSTAFCPLLRQQLPHSHSQPLQRITRYQRSHIAQAKRRDPIVSPYIQTGQHPEDVIDMFGYLMKNRVIFIGSRINDEVATNIVASLLAMEAMDDSQDIKLYINSPGGQSYSVIALLDTIEAIKPDVCTIALGLCASTATVLLAAGAKGKRFAMPSARIMMHQPAGGAMGSADEVNIQATELNRTMKVIHRFYQRYTGLELERIEEETDRDNFMSPKQAQELGIIDGIILSSDISVPDATATAVAA</sequence>